<dbReference type="EMBL" id="JBJQND010000014">
    <property type="protein sequence ID" value="KAL3855683.1"/>
    <property type="molecule type" value="Genomic_DNA"/>
</dbReference>
<dbReference type="InterPro" id="IPR027417">
    <property type="entry name" value="P-loop_NTPase"/>
</dbReference>
<evidence type="ECO:0000313" key="1">
    <source>
        <dbReference type="EMBL" id="KAL3855670.1"/>
    </source>
</evidence>
<dbReference type="Gene3D" id="3.40.50.300">
    <property type="entry name" value="P-loop containing nucleotide triphosphate hydrolases"/>
    <property type="match status" value="1"/>
</dbReference>
<dbReference type="EMBL" id="JBJQND010000014">
    <property type="protein sequence ID" value="KAL3855670.1"/>
    <property type="molecule type" value="Genomic_DNA"/>
</dbReference>
<dbReference type="AlphaFoldDB" id="A0ABD3V542"/>
<accession>A0ABD3V542</accession>
<name>A0ABD3V542_SINWO</name>
<evidence type="ECO:0000313" key="2">
    <source>
        <dbReference type="EMBL" id="KAL3855683.1"/>
    </source>
</evidence>
<keyword evidence="3" id="KW-1185">Reference proteome</keyword>
<reference evidence="1 3" key="1">
    <citation type="submission" date="2024-11" db="EMBL/GenBank/DDBJ databases">
        <title>Chromosome-level genome assembly of the freshwater bivalve Anodonta woodiana.</title>
        <authorList>
            <person name="Chen X."/>
        </authorList>
    </citation>
    <scope>NUCLEOTIDE SEQUENCE [LARGE SCALE GENOMIC DNA]</scope>
    <source>
        <strain evidence="1">MN2024</strain>
        <tissue evidence="1">Gills</tissue>
    </source>
</reference>
<sequence>MLVGATASGKRTLINGMVNYILGIEWEDKGRVTIIDLTDEEKVKNEGIQTLDALCFVAQAPLTRLTPHQRYIFDSILSIFGNDISKNIFVLVTFADGNEPPVKLALEVEQVPFQKTFKFNNSALFVNTENKKDTQISQMFWKMGRESFHVFFTELAITKTESLHLTVEVLKTRQKLEATIRGLPEQIHTVLSLVNTIKQEKQVVDKHRADILANNQFEYEIEVLHEKVVPVDVGTYTTNCMSCNRTCHYPCDIPCREGKFRCTAMDSNGYCTVCPNHCFWNNHTKTQHRYEVCPVKVKRTSDELKKQYDIALGKQKKHSEILQKMKAQFNKISNSVYEMIKSVQDCINYYNQKVIKQNPLSQVEYIELLIESEKSEARYGWQQNVEMLQSFKKQAELMKDISNQEFKPWSDADVDDC</sequence>
<organism evidence="1 3">
    <name type="scientific">Sinanodonta woodiana</name>
    <name type="common">Chinese pond mussel</name>
    <name type="synonym">Anodonta woodiana</name>
    <dbReference type="NCBI Taxonomy" id="1069815"/>
    <lineage>
        <taxon>Eukaryota</taxon>
        <taxon>Metazoa</taxon>
        <taxon>Spiralia</taxon>
        <taxon>Lophotrochozoa</taxon>
        <taxon>Mollusca</taxon>
        <taxon>Bivalvia</taxon>
        <taxon>Autobranchia</taxon>
        <taxon>Heteroconchia</taxon>
        <taxon>Palaeoheterodonta</taxon>
        <taxon>Unionida</taxon>
        <taxon>Unionoidea</taxon>
        <taxon>Unionidae</taxon>
        <taxon>Unioninae</taxon>
        <taxon>Sinanodonta</taxon>
    </lineage>
</organism>
<proteinExistence type="predicted"/>
<comment type="caution">
    <text evidence="1">The sequence shown here is derived from an EMBL/GenBank/DDBJ whole genome shotgun (WGS) entry which is preliminary data.</text>
</comment>
<evidence type="ECO:0000313" key="3">
    <source>
        <dbReference type="Proteomes" id="UP001634394"/>
    </source>
</evidence>
<dbReference type="Proteomes" id="UP001634394">
    <property type="component" value="Unassembled WGS sequence"/>
</dbReference>
<dbReference type="PANTHER" id="PTHR32046:SF14">
    <property type="match status" value="1"/>
</dbReference>
<evidence type="ECO:0008006" key="4">
    <source>
        <dbReference type="Google" id="ProtNLM"/>
    </source>
</evidence>
<dbReference type="SUPFAM" id="SSF52540">
    <property type="entry name" value="P-loop containing nucleoside triphosphate hydrolases"/>
    <property type="match status" value="1"/>
</dbReference>
<gene>
    <name evidence="1" type="ORF">ACJMK2_014877</name>
    <name evidence="2" type="ORF">ACJMK2_014889</name>
</gene>
<protein>
    <recommendedName>
        <fullName evidence="4">AIG1-type G domain-containing protein</fullName>
    </recommendedName>
</protein>
<dbReference type="PANTHER" id="PTHR32046">
    <property type="entry name" value="G DOMAIN-CONTAINING PROTEIN"/>
    <property type="match status" value="1"/>
</dbReference>